<keyword evidence="10" id="KW-1185">Reference proteome</keyword>
<evidence type="ECO:0000256" key="1">
    <source>
        <dbReference type="ARBA" id="ARBA00004141"/>
    </source>
</evidence>
<dbReference type="PANTHER" id="PTHR11819">
    <property type="entry name" value="SOLUTE CARRIER FAMILY 5"/>
    <property type="match status" value="1"/>
</dbReference>
<accession>A0ABC9XY82</accession>
<evidence type="ECO:0000256" key="3">
    <source>
        <dbReference type="ARBA" id="ARBA00022692"/>
    </source>
</evidence>
<name>A0ABC9XY82_GRUJA</name>
<dbReference type="Proteomes" id="UP001623348">
    <property type="component" value="Unassembled WGS sequence"/>
</dbReference>
<feature type="transmembrane region" description="Helical" evidence="8">
    <location>
        <begin position="99"/>
        <end position="121"/>
    </location>
</feature>
<dbReference type="FunFam" id="1.20.1730.10:FF:000070">
    <property type="entry name" value="Uncharacterized protein"/>
    <property type="match status" value="1"/>
</dbReference>
<organism evidence="9 10">
    <name type="scientific">Grus japonensis</name>
    <name type="common">Japanese crane</name>
    <name type="synonym">Red-crowned crane</name>
    <dbReference type="NCBI Taxonomy" id="30415"/>
    <lineage>
        <taxon>Eukaryota</taxon>
        <taxon>Metazoa</taxon>
        <taxon>Chordata</taxon>
        <taxon>Craniata</taxon>
        <taxon>Vertebrata</taxon>
        <taxon>Euteleostomi</taxon>
        <taxon>Archelosauria</taxon>
        <taxon>Archosauria</taxon>
        <taxon>Dinosauria</taxon>
        <taxon>Saurischia</taxon>
        <taxon>Theropoda</taxon>
        <taxon>Coelurosauria</taxon>
        <taxon>Aves</taxon>
        <taxon>Neognathae</taxon>
        <taxon>Neoaves</taxon>
        <taxon>Gruiformes</taxon>
        <taxon>Gruidae</taxon>
        <taxon>Grus</taxon>
    </lineage>
</organism>
<feature type="transmembrane region" description="Helical" evidence="8">
    <location>
        <begin position="25"/>
        <end position="54"/>
    </location>
</feature>
<dbReference type="Gene3D" id="1.20.1730.10">
    <property type="entry name" value="Sodium/glucose cotransporter"/>
    <property type="match status" value="1"/>
</dbReference>
<dbReference type="InterPro" id="IPR038377">
    <property type="entry name" value="Na/Glc_symporter_sf"/>
</dbReference>
<evidence type="ECO:0000256" key="6">
    <source>
        <dbReference type="RuleBase" id="RU362091"/>
    </source>
</evidence>
<proteinExistence type="inferred from homology"/>
<comment type="caution">
    <text evidence="9">The sequence shown here is derived from an EMBL/GenBank/DDBJ whole genome shotgun (WGS) entry which is preliminary data.</text>
</comment>
<evidence type="ECO:0000256" key="8">
    <source>
        <dbReference type="SAM" id="Phobius"/>
    </source>
</evidence>
<evidence type="ECO:0000256" key="5">
    <source>
        <dbReference type="ARBA" id="ARBA00023136"/>
    </source>
</evidence>
<feature type="transmembrane region" description="Helical" evidence="8">
    <location>
        <begin position="281"/>
        <end position="300"/>
    </location>
</feature>
<keyword evidence="4 8" id="KW-1133">Transmembrane helix</keyword>
<keyword evidence="3 8" id="KW-0812">Transmembrane</keyword>
<evidence type="ECO:0000313" key="9">
    <source>
        <dbReference type="EMBL" id="GAB0202371.1"/>
    </source>
</evidence>
<dbReference type="PANTHER" id="PTHR11819:SF145">
    <property type="entry name" value="SODIUM_GLUCOSE COTRANSPORTER 2"/>
    <property type="match status" value="1"/>
</dbReference>
<comment type="subcellular location">
    <subcellularLocation>
        <location evidence="1">Membrane</location>
        <topology evidence="1">Multi-pass membrane protein</topology>
    </subcellularLocation>
</comment>
<dbReference type="AlphaFoldDB" id="A0ABC9XY82"/>
<dbReference type="GO" id="GO:0016020">
    <property type="term" value="C:membrane"/>
    <property type="evidence" value="ECO:0007669"/>
    <property type="project" value="UniProtKB-SubCell"/>
</dbReference>
<reference evidence="9 10" key="1">
    <citation type="submission" date="2024-06" db="EMBL/GenBank/DDBJ databases">
        <title>The draft genome of Grus japonensis, version 3.</title>
        <authorList>
            <person name="Nabeshima K."/>
            <person name="Suzuki S."/>
            <person name="Onuma M."/>
        </authorList>
    </citation>
    <scope>NUCLEOTIDE SEQUENCE [LARGE SCALE GENOMIC DNA]</scope>
    <source>
        <strain evidence="9 10">451A</strain>
    </source>
</reference>
<evidence type="ECO:0000256" key="4">
    <source>
        <dbReference type="ARBA" id="ARBA00022989"/>
    </source>
</evidence>
<comment type="similarity">
    <text evidence="2 6">Belongs to the sodium:solute symporter (SSF) (TC 2.A.21) family.</text>
</comment>
<dbReference type="PROSITE" id="PS00457">
    <property type="entry name" value="NA_SOLUT_SYMP_2"/>
    <property type="match status" value="1"/>
</dbReference>
<evidence type="ECO:0000256" key="7">
    <source>
        <dbReference type="SAM" id="MobiDB-lite"/>
    </source>
</evidence>
<dbReference type="InterPro" id="IPR001734">
    <property type="entry name" value="Na/solute_symporter"/>
</dbReference>
<feature type="transmembrane region" description="Helical" evidence="8">
    <location>
        <begin position="66"/>
        <end position="87"/>
    </location>
</feature>
<feature type="region of interest" description="Disordered" evidence="7">
    <location>
        <begin position="215"/>
        <end position="272"/>
    </location>
</feature>
<protein>
    <submittedName>
        <fullName evidence="9">Sodium/glucose cotransporter 2-like</fullName>
    </submittedName>
</protein>
<evidence type="ECO:0000256" key="2">
    <source>
        <dbReference type="ARBA" id="ARBA00006434"/>
    </source>
</evidence>
<feature type="transmembrane region" description="Helical" evidence="8">
    <location>
        <begin position="128"/>
        <end position="150"/>
    </location>
</feature>
<evidence type="ECO:0000313" key="10">
    <source>
        <dbReference type="Proteomes" id="UP001623348"/>
    </source>
</evidence>
<gene>
    <name evidence="9" type="ORF">GRJ2_002702700</name>
</gene>
<sequence length="301" mass="31432">MGLGCSNVAYPWLVLGLLPPGLRGLMLAAVLAALMSSLASIFASAGALFTLDVYQRLRPRAGPRHLLIAGRLWVGAMVGLSLAWLPVVEAARGGQLFDYIQAVASYLAPPVAAVFFLAIFVPRVNEPGAFWGLLGGLGLGLARLIPEFALGTGTCGSPGRCPPLVCGLHYLHFAVLLFLVTGLLVVGVSFCYPPIPRQHLHRLVFSLRNSQEPRVDLDLRPPKGGDGGVRLQDVEAEPGGQGAEPSEQGAGPADQGAGPPGPGGVAEAPAPPPKEGVWSRVVDVNALILMAVAVFLWGYFA</sequence>
<keyword evidence="5 8" id="KW-0472">Membrane</keyword>
<dbReference type="PROSITE" id="PS50283">
    <property type="entry name" value="NA_SOLUT_SYMP_3"/>
    <property type="match status" value="1"/>
</dbReference>
<dbReference type="InterPro" id="IPR018212">
    <property type="entry name" value="Na/solute_symporter_CS"/>
</dbReference>
<dbReference type="Pfam" id="PF00474">
    <property type="entry name" value="SSF"/>
    <property type="match status" value="1"/>
</dbReference>
<feature type="transmembrane region" description="Helical" evidence="8">
    <location>
        <begin position="170"/>
        <end position="192"/>
    </location>
</feature>
<dbReference type="EMBL" id="BAAFJT010000039">
    <property type="protein sequence ID" value="GAB0202371.1"/>
    <property type="molecule type" value="Genomic_DNA"/>
</dbReference>